<evidence type="ECO:0000256" key="2">
    <source>
        <dbReference type="ARBA" id="ARBA00022723"/>
    </source>
</evidence>
<dbReference type="CDD" id="cd16146">
    <property type="entry name" value="ARS_like"/>
    <property type="match status" value="1"/>
</dbReference>
<evidence type="ECO:0000256" key="3">
    <source>
        <dbReference type="ARBA" id="ARBA00022801"/>
    </source>
</evidence>
<evidence type="ECO:0000259" key="5">
    <source>
        <dbReference type="Pfam" id="PF00884"/>
    </source>
</evidence>
<evidence type="ECO:0000256" key="4">
    <source>
        <dbReference type="ARBA" id="ARBA00022837"/>
    </source>
</evidence>
<sequence>MNWKIMIGLGLSVGALVAGSYAEKQPNVIILLADDQGYGDLSCHGNPVLKTPNLDKMHAESVRFTDFHASAICTPSRAQLMTGIDAVRNGAYNYGFGKTQIFEAIPAADGSEHAVHLMSDYFKANGYRTGLFGKWHLGDFYPYRPQDRGFEEVFSYPGASVWQTPNHWNNDCFNDVYLHNGEPVQTEGYCTDVWFDKTISFIEDNVKAEKPFFVYLPTSSMHTPQFVPEKYIEPYKDQDELVAYFFGMVANFDDNVGRLDAALQRLGVRDDTIVIYMSDNGGTLGNDVYNAGMTGKKCQIQDGGHRVPCFVRWPAGIPSPGRDVDDLTIIQDILPTLIDLCGLNMPWPQSFDGVSLKEAILAEKQELGSRMSVVQFSTKRVGLKGYSVLWNKWRLLDETDGVQPGEEIKLYNVANDSAQKNNVANQHPEVVKEMQDYYIQWRKSVEPSMAKNSKITIGYPGFESLELTCFDWLTVDGKGNPSQQVDVRLGMEMHGAWNVYVETPGKYELTFRRWPKEANTEISGGLPPHVSDFSKEMGRTDEVPVRGKYHNWKTIVPAGVYPAGEALPITEIRLSCGEINKTKAVKASDKAMRFVVDLPAGPIRLQGDFLDKQGEVVCGAYYADIKLMD</sequence>
<dbReference type="InterPro" id="IPR024607">
    <property type="entry name" value="Sulfatase_CS"/>
</dbReference>
<organism evidence="6 7">
    <name type="scientific">Pontiella agarivorans</name>
    <dbReference type="NCBI Taxonomy" id="3038953"/>
    <lineage>
        <taxon>Bacteria</taxon>
        <taxon>Pseudomonadati</taxon>
        <taxon>Kiritimatiellota</taxon>
        <taxon>Kiritimatiellia</taxon>
        <taxon>Kiritimatiellales</taxon>
        <taxon>Pontiellaceae</taxon>
        <taxon>Pontiella</taxon>
    </lineage>
</organism>
<dbReference type="PROSITE" id="PS00523">
    <property type="entry name" value="SULFATASE_1"/>
    <property type="match status" value="1"/>
</dbReference>
<dbReference type="EMBL" id="JARVCO010000002">
    <property type="protein sequence ID" value="MDZ8117009.1"/>
    <property type="molecule type" value="Genomic_DNA"/>
</dbReference>
<dbReference type="InterPro" id="IPR000917">
    <property type="entry name" value="Sulfatase_N"/>
</dbReference>
<reference evidence="6 7" key="1">
    <citation type="journal article" date="2024" name="Appl. Environ. Microbiol.">
        <title>Pontiella agarivorans sp. nov., a novel marine anaerobic bacterium capable of degrading macroalgal polysaccharides and fixing nitrogen.</title>
        <authorList>
            <person name="Liu N."/>
            <person name="Kivenson V."/>
            <person name="Peng X."/>
            <person name="Cui Z."/>
            <person name="Lankiewicz T.S."/>
            <person name="Gosselin K.M."/>
            <person name="English C.J."/>
            <person name="Blair E.M."/>
            <person name="O'Malley M.A."/>
            <person name="Valentine D.L."/>
        </authorList>
    </citation>
    <scope>NUCLEOTIDE SEQUENCE [LARGE SCALE GENOMIC DNA]</scope>
    <source>
        <strain evidence="6 7">NLcol2</strain>
    </source>
</reference>
<keyword evidence="3" id="KW-0378">Hydrolase</keyword>
<accession>A0ABU5MS24</accession>
<dbReference type="PANTHER" id="PTHR42693:SF53">
    <property type="entry name" value="ENDO-4-O-SULFATASE"/>
    <property type="match status" value="1"/>
</dbReference>
<dbReference type="Proteomes" id="UP001290861">
    <property type="component" value="Unassembled WGS sequence"/>
</dbReference>
<comment type="similarity">
    <text evidence="1">Belongs to the sulfatase family.</text>
</comment>
<proteinExistence type="inferred from homology"/>
<evidence type="ECO:0000256" key="1">
    <source>
        <dbReference type="ARBA" id="ARBA00008779"/>
    </source>
</evidence>
<keyword evidence="4" id="KW-0106">Calcium</keyword>
<dbReference type="Gene3D" id="3.30.1120.10">
    <property type="match status" value="1"/>
</dbReference>
<dbReference type="InterPro" id="IPR050738">
    <property type="entry name" value="Sulfatase"/>
</dbReference>
<dbReference type="Gene3D" id="3.40.720.10">
    <property type="entry name" value="Alkaline Phosphatase, subunit A"/>
    <property type="match status" value="1"/>
</dbReference>
<dbReference type="InterPro" id="IPR017850">
    <property type="entry name" value="Alkaline_phosphatase_core_sf"/>
</dbReference>
<evidence type="ECO:0000313" key="7">
    <source>
        <dbReference type="Proteomes" id="UP001290861"/>
    </source>
</evidence>
<keyword evidence="7" id="KW-1185">Reference proteome</keyword>
<feature type="domain" description="Sulfatase N-terminal" evidence="5">
    <location>
        <begin position="26"/>
        <end position="342"/>
    </location>
</feature>
<gene>
    <name evidence="6" type="ORF">P9H32_00090</name>
</gene>
<dbReference type="Pfam" id="PF00884">
    <property type="entry name" value="Sulfatase"/>
    <property type="match status" value="1"/>
</dbReference>
<dbReference type="PANTHER" id="PTHR42693">
    <property type="entry name" value="ARYLSULFATASE FAMILY MEMBER"/>
    <property type="match status" value="1"/>
</dbReference>
<protein>
    <submittedName>
        <fullName evidence="6">Arylsulfatase</fullName>
    </submittedName>
</protein>
<dbReference type="SUPFAM" id="SSF53649">
    <property type="entry name" value="Alkaline phosphatase-like"/>
    <property type="match status" value="1"/>
</dbReference>
<name>A0ABU5MS24_9BACT</name>
<keyword evidence="2" id="KW-0479">Metal-binding</keyword>
<comment type="caution">
    <text evidence="6">The sequence shown here is derived from an EMBL/GenBank/DDBJ whole genome shotgun (WGS) entry which is preliminary data.</text>
</comment>
<evidence type="ECO:0000313" key="6">
    <source>
        <dbReference type="EMBL" id="MDZ8117009.1"/>
    </source>
</evidence>
<dbReference type="RefSeq" id="WP_322606815.1">
    <property type="nucleotide sequence ID" value="NZ_JARVCO010000002.1"/>
</dbReference>